<evidence type="ECO:0000259" key="1">
    <source>
        <dbReference type="PROSITE" id="PS50994"/>
    </source>
</evidence>
<dbReference type="PROSITE" id="PS50994">
    <property type="entry name" value="INTEGRASE"/>
    <property type="match status" value="1"/>
</dbReference>
<dbReference type="Proteomes" id="UP000007437">
    <property type="component" value="Chromosome"/>
</dbReference>
<dbReference type="PANTHER" id="PTHR47515">
    <property type="entry name" value="LOW CALCIUM RESPONSE LOCUS PROTEIN T"/>
    <property type="match status" value="1"/>
</dbReference>
<evidence type="ECO:0000313" key="2">
    <source>
        <dbReference type="EMBL" id="CBW73723.1"/>
    </source>
</evidence>
<dbReference type="GO" id="GO:0003676">
    <property type="term" value="F:nucleic acid binding"/>
    <property type="evidence" value="ECO:0007669"/>
    <property type="project" value="InterPro"/>
</dbReference>
<evidence type="ECO:0000313" key="6">
    <source>
        <dbReference type="EMBL" id="CBW76763.1"/>
    </source>
</evidence>
<dbReference type="InterPro" id="IPR036397">
    <property type="entry name" value="RNaseH_sf"/>
</dbReference>
<dbReference type="Gene3D" id="3.30.420.10">
    <property type="entry name" value="Ribonuclease H-like superfamily/Ribonuclease H"/>
    <property type="match status" value="1"/>
</dbReference>
<protein>
    <submittedName>
        <fullName evidence="2">Transposase</fullName>
    </submittedName>
</protein>
<evidence type="ECO:0000313" key="5">
    <source>
        <dbReference type="EMBL" id="CBW74528.1"/>
    </source>
</evidence>
<evidence type="ECO:0000313" key="3">
    <source>
        <dbReference type="EMBL" id="CBW73926.1"/>
    </source>
</evidence>
<dbReference type="InterPro" id="IPR048020">
    <property type="entry name" value="Transpos_IS3"/>
</dbReference>
<gene>
    <name evidence="2" type="ordered locus">RBRH_00881</name>
    <name evidence="6" type="ordered locus">RBRH_01684</name>
    <name evidence="5" type="ordered locus">RBRH_01930</name>
    <name evidence="3" type="ordered locus">RBRH_03171</name>
    <name evidence="4" type="ordered locus">RBRH_04001</name>
</gene>
<dbReference type="STRING" id="882378.RBRH_00881"/>
<evidence type="ECO:0000313" key="7">
    <source>
        <dbReference type="Proteomes" id="UP000007437"/>
    </source>
</evidence>
<dbReference type="KEGG" id="brh:RBRH_01684"/>
<dbReference type="EMBL" id="FR687359">
    <property type="protein sequence ID" value="CBW73926.1"/>
    <property type="molecule type" value="Genomic_DNA"/>
</dbReference>
<dbReference type="InterPro" id="IPR001584">
    <property type="entry name" value="Integrase_cat-core"/>
</dbReference>
<dbReference type="PANTHER" id="PTHR47515:SF1">
    <property type="entry name" value="BLR2054 PROTEIN"/>
    <property type="match status" value="1"/>
</dbReference>
<feature type="domain" description="Integrase catalytic" evidence="1">
    <location>
        <begin position="105"/>
        <end position="273"/>
    </location>
</feature>
<dbReference type="EMBL" id="FR687359">
    <property type="protein sequence ID" value="CBW74528.1"/>
    <property type="molecule type" value="Genomic_DNA"/>
</dbReference>
<sequence>MKPSRLRELTTDLMQRFGVSQRQACRVLKLSRSVYSYQSIARDSNAIALRIKQITQTRVHYGYRRVHVMLRREGWRDNHKRVYRLYREQGLSLRHKRPRRNKAARLRQPKQLVTAINEIWSMDFVADALFDGRRLRTLTIVDNYTRECLAIEVGATLRGEDVVAALDRIAVSRPLPRFIKADNGSEFISKVLDKWAYERGVEIDFSRPGKPTDNAKNESFNGRLREECLNEHWFLSLEDAKRKIEAWRQYYNEARPHSALQWMTPAEFACQCRPRADSAHPEEPEISTLERH</sequence>
<geneLocation type="plasmid" evidence="6 7">
    <name>pBRH01</name>
</geneLocation>
<reference evidence="2 7" key="1">
    <citation type="journal article" date="2011" name="J. Bacteriol.">
        <title>Complete genome sequence of Burkholderia rhizoxinica, an endosymbiont of Rhizopus microsporus.</title>
        <authorList>
            <person name="Lackner G."/>
            <person name="Moebius N."/>
            <person name="Partida-Martinez L."/>
            <person name="Hertweck C."/>
        </authorList>
    </citation>
    <scope>NUCLEOTIDE SEQUENCE [LARGE SCALE GENOMIC DNA]</scope>
    <source>
        <strain evidence="7">DSM 19002 / CIP 109453 / HKI 454</strain>
        <strain evidence="2">HKI 454</strain>
        <plasmid evidence="6 7">pBRH01</plasmid>
    </source>
</reference>
<dbReference type="EMBL" id="FR687359">
    <property type="protein sequence ID" value="CBW73723.1"/>
    <property type="molecule type" value="Genomic_DNA"/>
</dbReference>
<dbReference type="NCBIfam" id="NF033516">
    <property type="entry name" value="transpos_IS3"/>
    <property type="match status" value="1"/>
</dbReference>
<dbReference type="eggNOG" id="COG2801">
    <property type="taxonomic scope" value="Bacteria"/>
</dbReference>
<dbReference type="Pfam" id="PF13683">
    <property type="entry name" value="rve_3"/>
    <property type="match status" value="1"/>
</dbReference>
<organism evidence="2 7">
    <name type="scientific">Mycetohabitans rhizoxinica (strain DSM 19002 / CIP 109453 / HKI 454)</name>
    <name type="common">Paraburkholderia rhizoxinica</name>
    <dbReference type="NCBI Taxonomy" id="882378"/>
    <lineage>
        <taxon>Bacteria</taxon>
        <taxon>Pseudomonadati</taxon>
        <taxon>Pseudomonadota</taxon>
        <taxon>Betaproteobacteria</taxon>
        <taxon>Burkholderiales</taxon>
        <taxon>Burkholderiaceae</taxon>
        <taxon>Mycetohabitans</taxon>
    </lineage>
</organism>
<evidence type="ECO:0000313" key="4">
    <source>
        <dbReference type="EMBL" id="CBW74517.1"/>
    </source>
</evidence>
<dbReference type="HOGENOM" id="CLU_027402_31_0_4"/>
<dbReference type="Pfam" id="PF13276">
    <property type="entry name" value="HTH_21"/>
    <property type="match status" value="1"/>
</dbReference>
<dbReference type="EMBL" id="FR687359">
    <property type="protein sequence ID" value="CBW74517.1"/>
    <property type="molecule type" value="Genomic_DNA"/>
</dbReference>
<dbReference type="GO" id="GO:0015074">
    <property type="term" value="P:DNA integration"/>
    <property type="evidence" value="ECO:0007669"/>
    <property type="project" value="InterPro"/>
</dbReference>
<dbReference type="InterPro" id="IPR012337">
    <property type="entry name" value="RNaseH-like_sf"/>
</dbReference>
<dbReference type="Proteomes" id="UP000007437">
    <property type="component" value="Plasmid pBRH01"/>
</dbReference>
<dbReference type="KEGG" id="brh:RBRH_01930"/>
<name>E5AKQ1_MYCRK</name>
<keyword evidence="6" id="KW-0614">Plasmid</keyword>
<dbReference type="EMBL" id="FR687360">
    <property type="protein sequence ID" value="CBW76763.1"/>
    <property type="molecule type" value="Genomic_DNA"/>
</dbReference>
<accession>E5AKQ1</accession>
<dbReference type="KEGG" id="brh:RBRH_04001"/>
<dbReference type="AlphaFoldDB" id="E5AKQ1"/>
<dbReference type="InterPro" id="IPR025948">
    <property type="entry name" value="HTH-like_dom"/>
</dbReference>
<dbReference type="SUPFAM" id="SSF53098">
    <property type="entry name" value="Ribonuclease H-like"/>
    <property type="match status" value="1"/>
</dbReference>
<dbReference type="KEGG" id="brh:RBRH_03171"/>
<dbReference type="KEGG" id="brh:RBRH_00881"/>
<proteinExistence type="predicted"/>